<sequence length="488" mass="54288">MTAGSGGGGIKKRQRIGCNSRLSSTGAVIDSCLLEGTVTEASHKPSGLRRTSSSATISGGFNDSASADVVLRLFLEPCPSDSDSESISTVDSFVQDDLQIYLHSDVIRRSKYFSALLSDRWQGDSGDGDDSPKIYRLNFGVPASTGTIDTHLTVLQLLYTNDFSGVIESASTALSILPVALELLFEDCVRSCVRFLEAVPWTEEEEKRVLSLIPLLREEESRELLDRVSPAKTDSLEEMLYGLIVAAIHNHSNMAFVKAFVAKLLREFSSRDSARRVLDRAFEASLKTVKRSLEEYSSPDFRGDHNETEAIQRLNLHTAMTNGRHLLWLIERMIELKVADKAVREWSEQSTFTADLQRAFRDDAWRNIVPGLPVVVLRCTCKLANAVASGSILAARPVRMKLVKEWLPVLIVCKDNVSVLHTHKSLYTELEEIFLRIISTFPLSDAQELLQQCLSFATRNVDDCPHLVTAFNTWFCRAARPPQADSLC</sequence>
<accession>A0AA39E0A3</accession>
<dbReference type="PANTHER" id="PTHR31060:SF6">
    <property type="entry name" value="EXPRESSED PROTEIN"/>
    <property type="match status" value="1"/>
</dbReference>
<dbReference type="PANTHER" id="PTHR31060">
    <property type="entry name" value="OSJNBA0011J08.25 PROTEIN-RELATED"/>
    <property type="match status" value="1"/>
</dbReference>
<comment type="pathway">
    <text evidence="2">Protein modification; protein ubiquitination.</text>
</comment>
<comment type="function">
    <text evidence="1">May act as a substrate-specific adapter of an E3 ubiquitin-protein ligase complex (CUL3-RBX1-BTB) which mediates the ubiquitination and subsequent proteasomal degradation of target proteins.</text>
</comment>
<feature type="domain" description="At3g05675-like ankyrin-like" evidence="4">
    <location>
        <begin position="272"/>
        <end position="478"/>
    </location>
</feature>
<keyword evidence="6" id="KW-1185">Reference proteome</keyword>
<evidence type="ECO:0000256" key="1">
    <source>
        <dbReference type="ARBA" id="ARBA00002668"/>
    </source>
</evidence>
<evidence type="ECO:0000256" key="3">
    <source>
        <dbReference type="ARBA" id="ARBA00022786"/>
    </source>
</evidence>
<dbReference type="AlphaFoldDB" id="A0AA39E0A3"/>
<keyword evidence="3" id="KW-0833">Ubl conjugation pathway</keyword>
<dbReference type="InterPro" id="IPR058039">
    <property type="entry name" value="At3g05675-like_ankyrin"/>
</dbReference>
<evidence type="ECO:0000313" key="6">
    <source>
        <dbReference type="Proteomes" id="UP001168098"/>
    </source>
</evidence>
<dbReference type="Gene3D" id="3.30.710.10">
    <property type="entry name" value="Potassium Channel Kv1.1, Chain A"/>
    <property type="match status" value="1"/>
</dbReference>
<evidence type="ECO:0000259" key="4">
    <source>
        <dbReference type="Pfam" id="PF25553"/>
    </source>
</evidence>
<dbReference type="Proteomes" id="UP001168098">
    <property type="component" value="Unassembled WGS sequence"/>
</dbReference>
<dbReference type="Pfam" id="PF25553">
    <property type="entry name" value="BTB-POZ_ANK-like"/>
    <property type="match status" value="1"/>
</dbReference>
<protein>
    <recommendedName>
        <fullName evidence="4">At3g05675-like ankyrin-like domain-containing protein</fullName>
    </recommendedName>
</protein>
<gene>
    <name evidence="5" type="ORF">PVL29_003040</name>
</gene>
<name>A0AA39E0A3_VITRO</name>
<dbReference type="InterPro" id="IPR038920">
    <property type="entry name" value="At3g05675-like"/>
</dbReference>
<proteinExistence type="predicted"/>
<evidence type="ECO:0000256" key="2">
    <source>
        <dbReference type="ARBA" id="ARBA00004906"/>
    </source>
</evidence>
<evidence type="ECO:0000313" key="5">
    <source>
        <dbReference type="EMBL" id="KAJ9704801.1"/>
    </source>
</evidence>
<comment type="caution">
    <text evidence="5">The sequence shown here is derived from an EMBL/GenBank/DDBJ whole genome shotgun (WGS) entry which is preliminary data.</text>
</comment>
<organism evidence="5 6">
    <name type="scientific">Vitis rotundifolia</name>
    <name type="common">Muscadine grape</name>
    <dbReference type="NCBI Taxonomy" id="103349"/>
    <lineage>
        <taxon>Eukaryota</taxon>
        <taxon>Viridiplantae</taxon>
        <taxon>Streptophyta</taxon>
        <taxon>Embryophyta</taxon>
        <taxon>Tracheophyta</taxon>
        <taxon>Spermatophyta</taxon>
        <taxon>Magnoliopsida</taxon>
        <taxon>eudicotyledons</taxon>
        <taxon>Gunneridae</taxon>
        <taxon>Pentapetalae</taxon>
        <taxon>rosids</taxon>
        <taxon>Vitales</taxon>
        <taxon>Vitaceae</taxon>
        <taxon>Viteae</taxon>
        <taxon>Vitis</taxon>
    </lineage>
</organism>
<dbReference type="InterPro" id="IPR011333">
    <property type="entry name" value="SKP1/BTB/POZ_sf"/>
</dbReference>
<reference evidence="5 6" key="1">
    <citation type="journal article" date="2023" name="BMC Biotechnol.">
        <title>Vitis rotundifolia cv Carlos genome sequencing.</title>
        <authorList>
            <person name="Huff M."/>
            <person name="Hulse-Kemp A."/>
            <person name="Scheffler B."/>
            <person name="Youngblood R."/>
            <person name="Simpson S."/>
            <person name="Babiker E."/>
            <person name="Staton M."/>
        </authorList>
    </citation>
    <scope>NUCLEOTIDE SEQUENCE [LARGE SCALE GENOMIC DNA]</scope>
    <source>
        <tissue evidence="5">Leaf</tissue>
    </source>
</reference>
<dbReference type="EMBL" id="JARBHA010000003">
    <property type="protein sequence ID" value="KAJ9704801.1"/>
    <property type="molecule type" value="Genomic_DNA"/>
</dbReference>